<feature type="transmembrane region" description="Helical" evidence="5">
    <location>
        <begin position="44"/>
        <end position="63"/>
    </location>
</feature>
<dbReference type="AlphaFoldDB" id="A0A1M6KNQ1"/>
<evidence type="ECO:0000256" key="5">
    <source>
        <dbReference type="SAM" id="Phobius"/>
    </source>
</evidence>
<evidence type="ECO:0000313" key="7">
    <source>
        <dbReference type="EMBL" id="SHJ60628.1"/>
    </source>
</evidence>
<protein>
    <submittedName>
        <fullName evidence="7">O-Antigen ligase</fullName>
    </submittedName>
</protein>
<dbReference type="Proteomes" id="UP000184543">
    <property type="component" value="Unassembled WGS sequence"/>
</dbReference>
<dbReference type="GO" id="GO:0016020">
    <property type="term" value="C:membrane"/>
    <property type="evidence" value="ECO:0007669"/>
    <property type="project" value="UniProtKB-SubCell"/>
</dbReference>
<keyword evidence="2 5" id="KW-0812">Transmembrane</keyword>
<dbReference type="STRING" id="192903.SAMN04488513_106139"/>
<gene>
    <name evidence="7" type="ORF">SAMN04488513_106139</name>
</gene>
<dbReference type="GO" id="GO:0016874">
    <property type="term" value="F:ligase activity"/>
    <property type="evidence" value="ECO:0007669"/>
    <property type="project" value="UniProtKB-KW"/>
</dbReference>
<feature type="transmembrane region" description="Helical" evidence="5">
    <location>
        <begin position="361"/>
        <end position="380"/>
    </location>
</feature>
<feature type="transmembrane region" description="Helical" evidence="5">
    <location>
        <begin position="274"/>
        <end position="297"/>
    </location>
</feature>
<feature type="transmembrane region" description="Helical" evidence="5">
    <location>
        <begin position="101"/>
        <end position="122"/>
    </location>
</feature>
<dbReference type="OrthoDB" id="1111493at2"/>
<proteinExistence type="predicted"/>
<keyword evidence="7" id="KW-0436">Ligase</keyword>
<evidence type="ECO:0000259" key="6">
    <source>
        <dbReference type="Pfam" id="PF04932"/>
    </source>
</evidence>
<feature type="transmembrane region" description="Helical" evidence="5">
    <location>
        <begin position="17"/>
        <end position="37"/>
    </location>
</feature>
<sequence>MISRLIFDSDLRKFPEYLFLFILLSYPLFSFFSWEFLELDTMKALGLVCVSLVSIKLILIYKSNETLSVPYYLIFFGLFTGYTIICDMFKTQIFEGRELKYFYSEPIWLTFIALIIVENVSYPHKLMVIAKHVLGFTLVIAAIVSVIQVSNPLFLINNDVLIDGLPFERIKQYYENATVSDVGSRANLSKVNRFLDGYRLSIFSYISELSVGIDTVAICSILISWKPIKVVNTGVAALSTTIISFLSSSRWIMLNCVICISQIIWSSKNRLLSLFYFFISLVFLILFSIAVASYMGMDVEKYFSERLMSDSALTRLLAFEVFFKVFPDNPIFGTGGVDTEKMIRLIGGRSSQIHVGFLKLLYYYGLFGGTLYLSFMVSLLTRLYKRAKFSGFWGGFYALLTFFVANLTLVEFSLFYYGPLLAIIFSNHFYRRKKLCEGGESFGLRESIDNLSISG</sequence>
<feature type="domain" description="O-antigen ligase-related" evidence="6">
    <location>
        <begin position="237"/>
        <end position="373"/>
    </location>
</feature>
<feature type="transmembrane region" description="Helical" evidence="5">
    <location>
        <begin position="231"/>
        <end position="253"/>
    </location>
</feature>
<organism evidence="7 8">
    <name type="scientific">Pseudozobellia thermophila</name>
    <dbReference type="NCBI Taxonomy" id="192903"/>
    <lineage>
        <taxon>Bacteria</taxon>
        <taxon>Pseudomonadati</taxon>
        <taxon>Bacteroidota</taxon>
        <taxon>Flavobacteriia</taxon>
        <taxon>Flavobacteriales</taxon>
        <taxon>Flavobacteriaceae</taxon>
        <taxon>Pseudozobellia</taxon>
    </lineage>
</organism>
<accession>A0A1M6KNQ1</accession>
<evidence type="ECO:0000313" key="8">
    <source>
        <dbReference type="Proteomes" id="UP000184543"/>
    </source>
</evidence>
<dbReference type="EMBL" id="FQYU01000006">
    <property type="protein sequence ID" value="SHJ60628.1"/>
    <property type="molecule type" value="Genomic_DNA"/>
</dbReference>
<feature type="transmembrane region" description="Helical" evidence="5">
    <location>
        <begin position="128"/>
        <end position="147"/>
    </location>
</feature>
<reference evidence="8" key="1">
    <citation type="submission" date="2016-11" db="EMBL/GenBank/DDBJ databases">
        <authorList>
            <person name="Varghese N."/>
            <person name="Submissions S."/>
        </authorList>
    </citation>
    <scope>NUCLEOTIDE SEQUENCE [LARGE SCALE GENOMIC DNA]</scope>
    <source>
        <strain evidence="8">DSM 19858</strain>
    </source>
</reference>
<keyword evidence="3 5" id="KW-1133">Transmembrane helix</keyword>
<dbReference type="Pfam" id="PF04932">
    <property type="entry name" value="Wzy_C"/>
    <property type="match status" value="1"/>
</dbReference>
<dbReference type="InterPro" id="IPR007016">
    <property type="entry name" value="O-antigen_ligase-rel_domated"/>
</dbReference>
<feature type="transmembrane region" description="Helical" evidence="5">
    <location>
        <begin position="202"/>
        <end position="225"/>
    </location>
</feature>
<feature type="transmembrane region" description="Helical" evidence="5">
    <location>
        <begin position="69"/>
        <end position="89"/>
    </location>
</feature>
<evidence type="ECO:0000256" key="4">
    <source>
        <dbReference type="ARBA" id="ARBA00023136"/>
    </source>
</evidence>
<keyword evidence="8" id="KW-1185">Reference proteome</keyword>
<evidence type="ECO:0000256" key="1">
    <source>
        <dbReference type="ARBA" id="ARBA00004141"/>
    </source>
</evidence>
<comment type="subcellular location">
    <subcellularLocation>
        <location evidence="1">Membrane</location>
        <topology evidence="1">Multi-pass membrane protein</topology>
    </subcellularLocation>
</comment>
<keyword evidence="4 5" id="KW-0472">Membrane</keyword>
<name>A0A1M6KNQ1_9FLAO</name>
<evidence type="ECO:0000256" key="2">
    <source>
        <dbReference type="ARBA" id="ARBA00022692"/>
    </source>
</evidence>
<evidence type="ECO:0000256" key="3">
    <source>
        <dbReference type="ARBA" id="ARBA00022989"/>
    </source>
</evidence>